<feature type="transmembrane region" description="Helical" evidence="1">
    <location>
        <begin position="26"/>
        <end position="55"/>
    </location>
</feature>
<name>A0ABW2NVP3_9ACTN</name>
<accession>A0ABW2NVP3</accession>
<dbReference type="RefSeq" id="WP_380823871.1">
    <property type="nucleotide sequence ID" value="NZ_JBHTCG010000001.1"/>
</dbReference>
<comment type="caution">
    <text evidence="2">The sequence shown here is derived from an EMBL/GenBank/DDBJ whole genome shotgun (WGS) entry which is preliminary data.</text>
</comment>
<keyword evidence="1" id="KW-1133">Transmembrane helix</keyword>
<keyword evidence="1" id="KW-0812">Transmembrane</keyword>
<proteinExistence type="predicted"/>
<gene>
    <name evidence="2" type="ORF">ACFQSB_01620</name>
</gene>
<organism evidence="2 3">
    <name type="scientific">Sphaerisporangium rhizosphaerae</name>
    <dbReference type="NCBI Taxonomy" id="2269375"/>
    <lineage>
        <taxon>Bacteria</taxon>
        <taxon>Bacillati</taxon>
        <taxon>Actinomycetota</taxon>
        <taxon>Actinomycetes</taxon>
        <taxon>Streptosporangiales</taxon>
        <taxon>Streptosporangiaceae</taxon>
        <taxon>Sphaerisporangium</taxon>
    </lineage>
</organism>
<dbReference type="EMBL" id="JBHTCG010000001">
    <property type="protein sequence ID" value="MFC7380884.1"/>
    <property type="molecule type" value="Genomic_DNA"/>
</dbReference>
<sequence length="60" mass="6299">MHQRWLKLAELAGAVIRNARGALPGLAGATCVSVGLGMVFPPLGVIAAGVFLLIIDYRRP</sequence>
<reference evidence="3" key="1">
    <citation type="journal article" date="2019" name="Int. J. Syst. Evol. Microbiol.">
        <title>The Global Catalogue of Microorganisms (GCM) 10K type strain sequencing project: providing services to taxonomists for standard genome sequencing and annotation.</title>
        <authorList>
            <consortium name="The Broad Institute Genomics Platform"/>
            <consortium name="The Broad Institute Genome Sequencing Center for Infectious Disease"/>
            <person name="Wu L."/>
            <person name="Ma J."/>
        </authorList>
    </citation>
    <scope>NUCLEOTIDE SEQUENCE [LARGE SCALE GENOMIC DNA]</scope>
    <source>
        <strain evidence="3">CECT 7649</strain>
    </source>
</reference>
<keyword evidence="1" id="KW-0472">Membrane</keyword>
<evidence type="ECO:0000256" key="1">
    <source>
        <dbReference type="SAM" id="Phobius"/>
    </source>
</evidence>
<dbReference type="Proteomes" id="UP001596496">
    <property type="component" value="Unassembled WGS sequence"/>
</dbReference>
<evidence type="ECO:0000313" key="3">
    <source>
        <dbReference type="Proteomes" id="UP001596496"/>
    </source>
</evidence>
<protein>
    <submittedName>
        <fullName evidence="2">Uncharacterized protein</fullName>
    </submittedName>
</protein>
<keyword evidence="3" id="KW-1185">Reference proteome</keyword>
<evidence type="ECO:0000313" key="2">
    <source>
        <dbReference type="EMBL" id="MFC7380884.1"/>
    </source>
</evidence>